<accession>A0A2V1H363</accession>
<keyword evidence="4" id="KW-0812">Transmembrane</keyword>
<reference evidence="13 14" key="1">
    <citation type="submission" date="2018-04" db="EMBL/GenBank/DDBJ databases">
        <title>Thalassorhabdus spongiae gen. nov., sp. nov., isolated from a marine sponge in South-West Iceland.</title>
        <authorList>
            <person name="Knobloch S."/>
            <person name="Daussin A."/>
            <person name="Johannsson R."/>
            <person name="Marteinsson V.T."/>
        </authorList>
    </citation>
    <scope>NUCLEOTIDE SEQUENCE [LARGE SCALE GENOMIC DNA]</scope>
    <source>
        <strain evidence="13 14">Hp12</strain>
    </source>
</reference>
<dbReference type="PANTHER" id="PTHR47529:SF1">
    <property type="entry name" value="PERIPLASMIC CHAPERONE PPID"/>
    <property type="match status" value="1"/>
</dbReference>
<evidence type="ECO:0000256" key="11">
    <source>
        <dbReference type="PROSITE-ProRule" id="PRU00278"/>
    </source>
</evidence>
<keyword evidence="11" id="KW-0697">Rotamase</keyword>
<keyword evidence="11" id="KW-0413">Isomerase</keyword>
<dbReference type="SUPFAM" id="SSF54534">
    <property type="entry name" value="FKBP-like"/>
    <property type="match status" value="1"/>
</dbReference>
<dbReference type="AlphaFoldDB" id="A0A2V1H363"/>
<evidence type="ECO:0000256" key="3">
    <source>
        <dbReference type="ARBA" id="ARBA00022519"/>
    </source>
</evidence>
<dbReference type="PANTHER" id="PTHR47529">
    <property type="entry name" value="PEPTIDYL-PROLYL CIS-TRANS ISOMERASE D"/>
    <property type="match status" value="1"/>
</dbReference>
<dbReference type="EMBL" id="QDDL01000001">
    <property type="protein sequence ID" value="PVZ71658.1"/>
    <property type="molecule type" value="Genomic_DNA"/>
</dbReference>
<dbReference type="GO" id="GO:0005886">
    <property type="term" value="C:plasma membrane"/>
    <property type="evidence" value="ECO:0007669"/>
    <property type="project" value="UniProtKB-SubCell"/>
</dbReference>
<organism evidence="13 14">
    <name type="scientific">Pelagibaculum spongiae</name>
    <dbReference type="NCBI Taxonomy" id="2080658"/>
    <lineage>
        <taxon>Bacteria</taxon>
        <taxon>Pseudomonadati</taxon>
        <taxon>Pseudomonadota</taxon>
        <taxon>Gammaproteobacteria</taxon>
        <taxon>Oceanospirillales</taxon>
        <taxon>Pelagibaculum</taxon>
    </lineage>
</organism>
<evidence type="ECO:0000256" key="7">
    <source>
        <dbReference type="ARBA" id="ARBA00023186"/>
    </source>
</evidence>
<dbReference type="RefSeq" id="WP_116685247.1">
    <property type="nucleotide sequence ID" value="NZ_CAWNYD010000001.1"/>
</dbReference>
<dbReference type="InterPro" id="IPR046357">
    <property type="entry name" value="PPIase_dom_sf"/>
</dbReference>
<dbReference type="Pfam" id="PF00639">
    <property type="entry name" value="Rotamase"/>
    <property type="match status" value="1"/>
</dbReference>
<dbReference type="Proteomes" id="UP000244906">
    <property type="component" value="Unassembled WGS sequence"/>
</dbReference>
<evidence type="ECO:0000256" key="10">
    <source>
        <dbReference type="ARBA" id="ARBA00042775"/>
    </source>
</evidence>
<keyword evidence="6" id="KW-0472">Membrane</keyword>
<dbReference type="GO" id="GO:0003755">
    <property type="term" value="F:peptidyl-prolyl cis-trans isomerase activity"/>
    <property type="evidence" value="ECO:0007669"/>
    <property type="project" value="UniProtKB-KW"/>
</dbReference>
<dbReference type="InterPro" id="IPR052029">
    <property type="entry name" value="PpiD_chaperone"/>
</dbReference>
<dbReference type="Gene3D" id="3.10.50.40">
    <property type="match status" value="1"/>
</dbReference>
<sequence length="628" mass="68467">MMMDSIRHGVKKPVAGVIIGGLILSFALWGIQGVGTSGQPGVATVNGESITDYNLQQALQNQNQRLGEAVAQYDDASLRQQALQGLIARELLSQANQKAGFDFGDQQLKQILLSEPSFQENGKFSKTLFERQLLQWGYPNEQAFLRTLGPSERDRQANNVLTASDFVLPSEIINLVQLFQQRRSFDVLTVPAASLLDAKAISQADIEAQYNATPDAYMASERGQFEYIELSVAKIAESIQVTDTDLQAYYDQNQVLFTTPEQRLAAHILFNADMDNAGQVAAAKAKAEAVFERLQAGESFADIATAESDDLASKAQGGVLDWIVADQAEETFETALFALPAKGDFSEVIQSEYGFQIVEVRDVKPGSIRPLGEVRDQVAADLKKNRAAEEYQNLYDLLVNSSYEQSDSLAAAADETGLPLQQSGWIEKTAASGVFADVRVRDAAFSDQVISENLNSEAVDLSDQHVVVVHVSEHQPSRVKPLADVSQQIRTELAEQNAATAAAGLGQKWLAELAKGDAPALDLAGTPLQWVVNDASQRFQFSVDPLITTEAFKMAAPKADQPVLTGIALNNGDYALVRLRKVLPGDASELQDQALAGLTQNIERQTANQIVERRLDLLREKAKIIISE</sequence>
<evidence type="ECO:0000256" key="2">
    <source>
        <dbReference type="ARBA" id="ARBA00022475"/>
    </source>
</evidence>
<dbReference type="InterPro" id="IPR000297">
    <property type="entry name" value="PPIase_PpiC"/>
</dbReference>
<keyword evidence="7" id="KW-0143">Chaperone</keyword>
<name>A0A2V1H363_9GAMM</name>
<dbReference type="InterPro" id="IPR027304">
    <property type="entry name" value="Trigger_fact/SurA_dom_sf"/>
</dbReference>
<evidence type="ECO:0000256" key="4">
    <source>
        <dbReference type="ARBA" id="ARBA00022692"/>
    </source>
</evidence>
<evidence type="ECO:0000256" key="8">
    <source>
        <dbReference type="ARBA" id="ARBA00038408"/>
    </source>
</evidence>
<dbReference type="OrthoDB" id="9812372at2"/>
<protein>
    <recommendedName>
        <fullName evidence="9">Periplasmic chaperone PpiD</fullName>
    </recommendedName>
    <alternativeName>
        <fullName evidence="10">Periplasmic folding chaperone</fullName>
    </alternativeName>
</protein>
<comment type="similarity">
    <text evidence="8">Belongs to the PpiD chaperone family.</text>
</comment>
<dbReference type="Gene3D" id="1.10.4030.10">
    <property type="entry name" value="Porin chaperone SurA, peptide-binding domain"/>
    <property type="match status" value="1"/>
</dbReference>
<keyword evidence="3" id="KW-0997">Cell inner membrane</keyword>
<comment type="caution">
    <text evidence="13">The sequence shown here is derived from an EMBL/GenBank/DDBJ whole genome shotgun (WGS) entry which is preliminary data.</text>
</comment>
<keyword evidence="2" id="KW-1003">Cell membrane</keyword>
<evidence type="ECO:0000256" key="5">
    <source>
        <dbReference type="ARBA" id="ARBA00022989"/>
    </source>
</evidence>
<comment type="subcellular location">
    <subcellularLocation>
        <location evidence="1">Cell inner membrane</location>
        <topology evidence="1">Single-pass type II membrane protein</topology>
        <orientation evidence="1">Periplasmic side</orientation>
    </subcellularLocation>
</comment>
<dbReference type="PROSITE" id="PS50198">
    <property type="entry name" value="PPIC_PPIASE_2"/>
    <property type="match status" value="1"/>
</dbReference>
<gene>
    <name evidence="13" type="ORF">DC094_01090</name>
</gene>
<evidence type="ECO:0000313" key="14">
    <source>
        <dbReference type="Proteomes" id="UP000244906"/>
    </source>
</evidence>
<feature type="domain" description="PpiC" evidence="12">
    <location>
        <begin position="260"/>
        <end position="362"/>
    </location>
</feature>
<keyword evidence="14" id="KW-1185">Reference proteome</keyword>
<evidence type="ECO:0000256" key="6">
    <source>
        <dbReference type="ARBA" id="ARBA00023136"/>
    </source>
</evidence>
<dbReference type="Pfam" id="PF13624">
    <property type="entry name" value="SurA_N_3"/>
    <property type="match status" value="1"/>
</dbReference>
<evidence type="ECO:0000256" key="1">
    <source>
        <dbReference type="ARBA" id="ARBA00004382"/>
    </source>
</evidence>
<proteinExistence type="inferred from homology"/>
<evidence type="ECO:0000313" key="13">
    <source>
        <dbReference type="EMBL" id="PVZ71658.1"/>
    </source>
</evidence>
<dbReference type="SUPFAM" id="SSF109998">
    <property type="entry name" value="Triger factor/SurA peptide-binding domain-like"/>
    <property type="match status" value="1"/>
</dbReference>
<evidence type="ECO:0000259" key="12">
    <source>
        <dbReference type="PROSITE" id="PS50198"/>
    </source>
</evidence>
<keyword evidence="5" id="KW-1133">Transmembrane helix</keyword>
<evidence type="ECO:0000256" key="9">
    <source>
        <dbReference type="ARBA" id="ARBA00040743"/>
    </source>
</evidence>